<gene>
    <name evidence="2" type="ORF">J2Z70_001139</name>
</gene>
<comment type="similarity">
    <text evidence="1">Belongs to the ROK (NagC/XylR) family.</text>
</comment>
<dbReference type="EMBL" id="JAGGLV010000003">
    <property type="protein sequence ID" value="MBP2110998.1"/>
    <property type="molecule type" value="Genomic_DNA"/>
</dbReference>
<name>A0ABS4NLU3_9BACL</name>
<keyword evidence="2" id="KW-0808">Transferase</keyword>
<dbReference type="EC" id="2.7.1.2" evidence="2"/>
<keyword evidence="3" id="KW-1185">Reference proteome</keyword>
<dbReference type="Pfam" id="PF00480">
    <property type="entry name" value="ROK"/>
    <property type="match status" value="1"/>
</dbReference>
<reference evidence="2 3" key="1">
    <citation type="submission" date="2021-03" db="EMBL/GenBank/DDBJ databases">
        <title>Genomic Encyclopedia of Type Strains, Phase IV (KMG-IV): sequencing the most valuable type-strain genomes for metagenomic binning, comparative biology and taxonomic classification.</title>
        <authorList>
            <person name="Goeker M."/>
        </authorList>
    </citation>
    <scope>NUCLEOTIDE SEQUENCE [LARGE SCALE GENOMIC DNA]</scope>
    <source>
        <strain evidence="2 3">DSM 101953</strain>
    </source>
</reference>
<dbReference type="GO" id="GO:0004340">
    <property type="term" value="F:glucokinase activity"/>
    <property type="evidence" value="ECO:0007669"/>
    <property type="project" value="UniProtKB-EC"/>
</dbReference>
<comment type="caution">
    <text evidence="2">The sequence shown here is derived from an EMBL/GenBank/DDBJ whole genome shotgun (WGS) entry which is preliminary data.</text>
</comment>
<dbReference type="InterPro" id="IPR000600">
    <property type="entry name" value="ROK"/>
</dbReference>
<accession>A0ABS4NLU3</accession>
<dbReference type="PROSITE" id="PS01125">
    <property type="entry name" value="ROK"/>
    <property type="match status" value="1"/>
</dbReference>
<organism evidence="2 3">
    <name type="scientific">Paenibacillus silagei</name>
    <dbReference type="NCBI Taxonomy" id="1670801"/>
    <lineage>
        <taxon>Bacteria</taxon>
        <taxon>Bacillati</taxon>
        <taxon>Bacillota</taxon>
        <taxon>Bacilli</taxon>
        <taxon>Bacillales</taxon>
        <taxon>Paenibacillaceae</taxon>
        <taxon>Paenibacillus</taxon>
    </lineage>
</organism>
<evidence type="ECO:0000256" key="1">
    <source>
        <dbReference type="ARBA" id="ARBA00006479"/>
    </source>
</evidence>
<dbReference type="PANTHER" id="PTHR18964:SF149">
    <property type="entry name" value="BIFUNCTIONAL UDP-N-ACETYLGLUCOSAMINE 2-EPIMERASE_N-ACETYLMANNOSAMINE KINASE"/>
    <property type="match status" value="1"/>
</dbReference>
<proteinExistence type="inferred from homology"/>
<dbReference type="InterPro" id="IPR049874">
    <property type="entry name" value="ROK_cs"/>
</dbReference>
<dbReference type="SUPFAM" id="SSF53067">
    <property type="entry name" value="Actin-like ATPase domain"/>
    <property type="match status" value="1"/>
</dbReference>
<dbReference type="Gene3D" id="3.30.420.40">
    <property type="match status" value="2"/>
</dbReference>
<evidence type="ECO:0000313" key="3">
    <source>
        <dbReference type="Proteomes" id="UP000773462"/>
    </source>
</evidence>
<protein>
    <submittedName>
        <fullName evidence="2">Glucokinase</fullName>
        <ecNumber evidence="2">2.7.1.2</ecNumber>
    </submittedName>
</protein>
<dbReference type="RefSeq" id="WP_209870278.1">
    <property type="nucleotide sequence ID" value="NZ_JAGGLV010000003.1"/>
</dbReference>
<dbReference type="InterPro" id="IPR043129">
    <property type="entry name" value="ATPase_NBD"/>
</dbReference>
<dbReference type="Proteomes" id="UP000773462">
    <property type="component" value="Unassembled WGS sequence"/>
</dbReference>
<dbReference type="PANTHER" id="PTHR18964">
    <property type="entry name" value="ROK (REPRESSOR, ORF, KINASE) FAMILY"/>
    <property type="match status" value="1"/>
</dbReference>
<sequence>MDKYIVGIDLGGTNIKAGLFDEHFTALEELSIPTEAQKGPAHVLERIRLAVTQLCAGSGIYESQIACMGMGIPGLLDPEEGLSVFSPNFPGWEQVHVVNEMKPYYDFEVYIDNDVRVNLYGEWHHGAGQGHKHLILLTLGTGLGSGMVHDGKVLYGTTFSAGEIGHMNMYRQGRPCRCGSSGCLGRYVSAVGMVNTFKEKLEAGRVSLIQTWTKQTQKQITAQMISEAYDLGDPLAIEVMHETGELLGYGLANVINLLNPELVIIGGGMAAAGDRLLNSVRDTVNAHALKLSASRCRIVQAELGSRAGTLGAAVYAYQKQKHVQLDHSN</sequence>
<evidence type="ECO:0000313" key="2">
    <source>
        <dbReference type="EMBL" id="MBP2110998.1"/>
    </source>
</evidence>